<reference evidence="1 2" key="1">
    <citation type="submission" date="2014-04" db="EMBL/GenBank/DDBJ databases">
        <authorList>
            <consortium name="DOE Joint Genome Institute"/>
            <person name="Kuo A."/>
            <person name="Ruytinx J."/>
            <person name="Rineau F."/>
            <person name="Colpaert J."/>
            <person name="Kohler A."/>
            <person name="Nagy L.G."/>
            <person name="Floudas D."/>
            <person name="Copeland A."/>
            <person name="Barry K.W."/>
            <person name="Cichocki N."/>
            <person name="Veneault-Fourrey C."/>
            <person name="LaButti K."/>
            <person name="Lindquist E.A."/>
            <person name="Lipzen A."/>
            <person name="Lundell T."/>
            <person name="Morin E."/>
            <person name="Murat C."/>
            <person name="Sun H."/>
            <person name="Tunlid A."/>
            <person name="Henrissat B."/>
            <person name="Grigoriev I.V."/>
            <person name="Hibbett D.S."/>
            <person name="Martin F."/>
            <person name="Nordberg H.P."/>
            <person name="Cantor M.N."/>
            <person name="Hua S.X."/>
        </authorList>
    </citation>
    <scope>NUCLEOTIDE SEQUENCE [LARGE SCALE GENOMIC DNA]</scope>
    <source>
        <strain evidence="1 2">UH-Slu-Lm8-n1</strain>
    </source>
</reference>
<gene>
    <name evidence="1" type="ORF">CY34DRAFT_584590</name>
</gene>
<organism evidence="1 2">
    <name type="scientific">Suillus luteus UH-Slu-Lm8-n1</name>
    <dbReference type="NCBI Taxonomy" id="930992"/>
    <lineage>
        <taxon>Eukaryota</taxon>
        <taxon>Fungi</taxon>
        <taxon>Dikarya</taxon>
        <taxon>Basidiomycota</taxon>
        <taxon>Agaricomycotina</taxon>
        <taxon>Agaricomycetes</taxon>
        <taxon>Agaricomycetidae</taxon>
        <taxon>Boletales</taxon>
        <taxon>Suillineae</taxon>
        <taxon>Suillaceae</taxon>
        <taxon>Suillus</taxon>
    </lineage>
</organism>
<protein>
    <submittedName>
        <fullName evidence="1">Uncharacterized protein</fullName>
    </submittedName>
</protein>
<dbReference type="InParanoid" id="A0A0D0B4S3"/>
<keyword evidence="2" id="KW-1185">Reference proteome</keyword>
<evidence type="ECO:0000313" key="1">
    <source>
        <dbReference type="EMBL" id="KIK44914.1"/>
    </source>
</evidence>
<accession>A0A0D0B4S3</accession>
<reference evidence="2" key="2">
    <citation type="submission" date="2015-01" db="EMBL/GenBank/DDBJ databases">
        <title>Evolutionary Origins and Diversification of the Mycorrhizal Mutualists.</title>
        <authorList>
            <consortium name="DOE Joint Genome Institute"/>
            <consortium name="Mycorrhizal Genomics Consortium"/>
            <person name="Kohler A."/>
            <person name="Kuo A."/>
            <person name="Nagy L.G."/>
            <person name="Floudas D."/>
            <person name="Copeland A."/>
            <person name="Barry K.W."/>
            <person name="Cichocki N."/>
            <person name="Veneault-Fourrey C."/>
            <person name="LaButti K."/>
            <person name="Lindquist E.A."/>
            <person name="Lipzen A."/>
            <person name="Lundell T."/>
            <person name="Morin E."/>
            <person name="Murat C."/>
            <person name="Riley R."/>
            <person name="Ohm R."/>
            <person name="Sun H."/>
            <person name="Tunlid A."/>
            <person name="Henrissat B."/>
            <person name="Grigoriev I.V."/>
            <person name="Hibbett D.S."/>
            <person name="Martin F."/>
        </authorList>
    </citation>
    <scope>NUCLEOTIDE SEQUENCE [LARGE SCALE GENOMIC DNA]</scope>
    <source>
        <strain evidence="2">UH-Slu-Lm8-n1</strain>
    </source>
</reference>
<sequence length="114" mass="12126">MVGVLDSRGVVAGTLEAFLHNISYIPAHTLAFTSTYSLILRILLDFQQSLTKESAMGLTLDEVATMLLALVDSELIRARTELSPAVASLDPEVSGGGFGLWSSFIANSRRPGSA</sequence>
<dbReference type="AlphaFoldDB" id="A0A0D0B4S3"/>
<proteinExistence type="predicted"/>
<dbReference type="Proteomes" id="UP000054485">
    <property type="component" value="Unassembled WGS sequence"/>
</dbReference>
<dbReference type="HOGENOM" id="CLU_2122706_0_0_1"/>
<name>A0A0D0B4S3_9AGAM</name>
<evidence type="ECO:0000313" key="2">
    <source>
        <dbReference type="Proteomes" id="UP000054485"/>
    </source>
</evidence>
<dbReference type="EMBL" id="KN835181">
    <property type="protein sequence ID" value="KIK44914.1"/>
    <property type="molecule type" value="Genomic_DNA"/>
</dbReference>